<dbReference type="EMBL" id="FQVT01000008">
    <property type="protein sequence ID" value="SHG28924.1"/>
    <property type="molecule type" value="Genomic_DNA"/>
</dbReference>
<dbReference type="Pfam" id="PF12705">
    <property type="entry name" value="PDDEXK_1"/>
    <property type="match status" value="1"/>
</dbReference>
<dbReference type="Gene3D" id="3.90.320.10">
    <property type="match status" value="1"/>
</dbReference>
<keyword evidence="3" id="KW-1185">Reference proteome</keyword>
<sequence length="927" mass="107404">MIKNAPVFRGVFYFYTMASYIQEVLKELISSNQNISETIFILPSKRAGSFLLKELSTLSDKSIFAPKIYSIEEFTETVSGLHGIDNTTSLFEFYTVYKKLTPNEEQEDFETFITWAQSLIHDFNEIDRYLIDYKNFFDYLADIQDINHWYVKKEKTKLIKNYLAFWHKLPEYYKALANALLANNSGYQGLIYRAASEKIEAYSKTQTRQHVFIGFNALNASEQKIVQYLMEQNLAEIYWDLDEVFLKDRHHDASLFINQYLKNWPIYQQKTPKTGVKEYAKPKEIALTGIPKNIGQAKYLGELLASLDEETLQETAVVLGEEDLLLPILNSLPPNVKDLNITMGFPLKNAPIASLFDKLFQIHQNSAEKFYYKDVISIINHPSLQEFLGVSSSKFIDKIQTENIVNLSETEITAEFSSDEKELIAACFKDWSNNSEIALQSFQQIINFIKTHLKEEKDVLGLEFLYHFHVLFNKLRNLYESYPYLQTIKSLYQFYKEIMSTESLDFQGRPFKGLQLMGMLESRALDFKNIIICSVNEGVLPSGKSGNSFIPYDLKQTYKLPTYKEKDAVYTYHFYRLLQRAENVHLLYNTESSGLNSGEKSRFLTQLEIEKQPAHKLTHTMVSPLVPAIKTQLREVKKTPEIMAQIKALAGYGFSPSALTSYIRNPLDFYRQYILGVRDKEEVEETVAYNTLGTVIHDSLENFYKPLENKFISEEDIKNFKSRINKEVEAQFQKTYGSGPVNRGKNLLIYEVAKRYLTNFLNLELDRLKTDEIKILSIEEKLKQEIEIRELDFPVAIRGKVDRVENTNGITRIIDYKTGKVLQSEVEIVAWEELTSDYKKYGKSFQILAYTSMMEGQKNLELPVEAGIISFKNLKNGFLKFGKKDKPRASSKETAINKETLNAFHLELKKLIIEICNPEIPFREKEI</sequence>
<dbReference type="SUPFAM" id="SSF52540">
    <property type="entry name" value="P-loop containing nucleoside triphosphate hydrolases"/>
    <property type="match status" value="1"/>
</dbReference>
<dbReference type="InterPro" id="IPR027417">
    <property type="entry name" value="P-loop_NTPase"/>
</dbReference>
<evidence type="ECO:0000313" key="3">
    <source>
        <dbReference type="Proteomes" id="UP000183945"/>
    </source>
</evidence>
<name>A0A1M5IKN8_SALEC</name>
<dbReference type="AlphaFoldDB" id="A0A1M5IKN8"/>
<feature type="domain" description="PD-(D/E)XK endonuclease-like" evidence="1">
    <location>
        <begin position="654"/>
        <end position="925"/>
    </location>
</feature>
<protein>
    <submittedName>
        <fullName evidence="2">PD-(D/E)XK nuclease superfamily protein</fullName>
    </submittedName>
</protein>
<accession>A0A1M5IKN8</accession>
<proteinExistence type="predicted"/>
<dbReference type="STRING" id="1073325.SAMN05444483_10830"/>
<dbReference type="Proteomes" id="UP000183945">
    <property type="component" value="Unassembled WGS sequence"/>
</dbReference>
<dbReference type="InterPro" id="IPR011604">
    <property type="entry name" value="PDDEXK-like_dom_sf"/>
</dbReference>
<dbReference type="InterPro" id="IPR038726">
    <property type="entry name" value="PDDEXK_AddAB-type"/>
</dbReference>
<evidence type="ECO:0000259" key="1">
    <source>
        <dbReference type="Pfam" id="PF12705"/>
    </source>
</evidence>
<organism evidence="2 3">
    <name type="scientific">Salegentibacter echinorum</name>
    <dbReference type="NCBI Taxonomy" id="1073325"/>
    <lineage>
        <taxon>Bacteria</taxon>
        <taxon>Pseudomonadati</taxon>
        <taxon>Bacteroidota</taxon>
        <taxon>Flavobacteriia</taxon>
        <taxon>Flavobacteriales</taxon>
        <taxon>Flavobacteriaceae</taxon>
        <taxon>Salegentibacter</taxon>
    </lineage>
</organism>
<evidence type="ECO:0000313" key="2">
    <source>
        <dbReference type="EMBL" id="SHG28924.1"/>
    </source>
</evidence>
<reference evidence="3" key="1">
    <citation type="submission" date="2016-11" db="EMBL/GenBank/DDBJ databases">
        <authorList>
            <person name="Varghese N."/>
            <person name="Submissions S."/>
        </authorList>
    </citation>
    <scope>NUCLEOTIDE SEQUENCE [LARGE SCALE GENOMIC DNA]</scope>
    <source>
        <strain evidence="3">DSM 24579</strain>
    </source>
</reference>
<gene>
    <name evidence="2" type="ORF">SAMN05444483_10830</name>
</gene>